<keyword evidence="6" id="KW-1185">Reference proteome</keyword>
<protein>
    <submittedName>
        <fullName evidence="5">Uu.00g139410.m01.CDS01</fullName>
    </submittedName>
</protein>
<dbReference type="AlphaFoldDB" id="A0AAI8YLF0"/>
<dbReference type="InterPro" id="IPR013094">
    <property type="entry name" value="AB_hydrolase_3"/>
</dbReference>
<evidence type="ECO:0000313" key="5">
    <source>
        <dbReference type="EMBL" id="CAJ2508915.1"/>
    </source>
</evidence>
<dbReference type="EMBL" id="CAUWAG010000012">
    <property type="protein sequence ID" value="CAJ2508915.1"/>
    <property type="molecule type" value="Genomic_DNA"/>
</dbReference>
<dbReference type="PANTHER" id="PTHR48081">
    <property type="entry name" value="AB HYDROLASE SUPERFAMILY PROTEIN C4A8.06C"/>
    <property type="match status" value="1"/>
</dbReference>
<evidence type="ECO:0000313" key="6">
    <source>
        <dbReference type="Proteomes" id="UP001295740"/>
    </source>
</evidence>
<proteinExistence type="inferred from homology"/>
<dbReference type="Proteomes" id="UP001295740">
    <property type="component" value="Unassembled WGS sequence"/>
</dbReference>
<dbReference type="InterPro" id="IPR033140">
    <property type="entry name" value="Lipase_GDXG_put_SER_AS"/>
</dbReference>
<dbReference type="PROSITE" id="PS01174">
    <property type="entry name" value="LIPASE_GDXG_SER"/>
    <property type="match status" value="1"/>
</dbReference>
<evidence type="ECO:0000259" key="4">
    <source>
        <dbReference type="Pfam" id="PF07859"/>
    </source>
</evidence>
<evidence type="ECO:0000256" key="2">
    <source>
        <dbReference type="ARBA" id="ARBA00022801"/>
    </source>
</evidence>
<dbReference type="SUPFAM" id="SSF53474">
    <property type="entry name" value="alpha/beta-Hydrolases"/>
    <property type="match status" value="1"/>
</dbReference>
<evidence type="ECO:0000256" key="1">
    <source>
        <dbReference type="ARBA" id="ARBA00010515"/>
    </source>
</evidence>
<dbReference type="InterPro" id="IPR029058">
    <property type="entry name" value="AB_hydrolase_fold"/>
</dbReference>
<dbReference type="Gene3D" id="3.40.50.1820">
    <property type="entry name" value="alpha/beta hydrolase"/>
    <property type="match status" value="1"/>
</dbReference>
<comment type="similarity">
    <text evidence="1">Belongs to the 'GDXG' lipolytic enzyme family.</text>
</comment>
<keyword evidence="2" id="KW-0378">Hydrolase</keyword>
<reference evidence="5" key="1">
    <citation type="submission" date="2023-10" db="EMBL/GenBank/DDBJ databases">
        <authorList>
            <person name="Hackl T."/>
        </authorList>
    </citation>
    <scope>NUCLEOTIDE SEQUENCE</scope>
</reference>
<feature type="domain" description="Alpha/beta hydrolase fold-3" evidence="4">
    <location>
        <begin position="131"/>
        <end position="344"/>
    </location>
</feature>
<dbReference type="Pfam" id="PF07859">
    <property type="entry name" value="Abhydrolase_3"/>
    <property type="match status" value="1"/>
</dbReference>
<dbReference type="PANTHER" id="PTHR48081:SF8">
    <property type="entry name" value="ALPHA_BETA HYDROLASE FOLD-3 DOMAIN-CONTAINING PROTEIN-RELATED"/>
    <property type="match status" value="1"/>
</dbReference>
<gene>
    <name evidence="5" type="ORF">KHLLAP_LOCUS9383</name>
</gene>
<dbReference type="InterPro" id="IPR050300">
    <property type="entry name" value="GDXG_lipolytic_enzyme"/>
</dbReference>
<feature type="active site" evidence="3">
    <location>
        <position position="212"/>
    </location>
</feature>
<evidence type="ECO:0000256" key="3">
    <source>
        <dbReference type="PROSITE-ProRule" id="PRU10038"/>
    </source>
</evidence>
<comment type="caution">
    <text evidence="5">The sequence shown here is derived from an EMBL/GenBank/DDBJ whole genome shotgun (WGS) entry which is preliminary data.</text>
</comment>
<accession>A0AAI8YLF0</accession>
<organism evidence="5 6">
    <name type="scientific">Anthostomella pinea</name>
    <dbReference type="NCBI Taxonomy" id="933095"/>
    <lineage>
        <taxon>Eukaryota</taxon>
        <taxon>Fungi</taxon>
        <taxon>Dikarya</taxon>
        <taxon>Ascomycota</taxon>
        <taxon>Pezizomycotina</taxon>
        <taxon>Sordariomycetes</taxon>
        <taxon>Xylariomycetidae</taxon>
        <taxon>Xylariales</taxon>
        <taxon>Xylariaceae</taxon>
        <taxon>Anthostomella</taxon>
    </lineage>
</organism>
<name>A0AAI8YLF0_9PEZI</name>
<dbReference type="GO" id="GO:0016787">
    <property type="term" value="F:hydrolase activity"/>
    <property type="evidence" value="ECO:0007669"/>
    <property type="project" value="UniProtKB-KW"/>
</dbReference>
<sequence length="371" mass="41358">MPNSKNHPLVSHQPIKLLFQLTYLGTVVARLPIWIIASLVPALRPHPEWTAKQTFLARVAHVVTDLDSRIGITQTLSLEPQKEGSRFRLVKPLPREFFSGPLESDIEPETVGGTWYPEAPSAPEIASKTVILHLHGGAFVLGDGRTEFSGFTGKNFVEQEGLDYVFMPQYRLSGYRGVNPFPAALQDCFAAYMYLLNDLKIPSNHITLSGDSAGGNLVIAMLRYIEERGDRLKIPRPRAIALLSPWVSPMEFDIADKPNRAVDYTPTSFLRWGAETYPGHVSHARSHPYITPLGNPFATWVPIFVNTGSAEVFLDDNTRWVDEMKKVEGNSVELHLENAAVHDTFLIGERLGFDASARDVASVLRDFVRKA</sequence>